<keyword evidence="1" id="KW-0472">Membrane</keyword>
<accession>A0A0F9JH53</accession>
<name>A0A0F9JH53_9ZZZZ</name>
<reference evidence="2" key="1">
    <citation type="journal article" date="2015" name="Nature">
        <title>Complex archaea that bridge the gap between prokaryotes and eukaryotes.</title>
        <authorList>
            <person name="Spang A."/>
            <person name="Saw J.H."/>
            <person name="Jorgensen S.L."/>
            <person name="Zaremba-Niedzwiedzka K."/>
            <person name="Martijn J."/>
            <person name="Lind A.E."/>
            <person name="van Eijk R."/>
            <person name="Schleper C."/>
            <person name="Guy L."/>
            <person name="Ettema T.J."/>
        </authorList>
    </citation>
    <scope>NUCLEOTIDE SEQUENCE</scope>
</reference>
<proteinExistence type="predicted"/>
<feature type="transmembrane region" description="Helical" evidence="1">
    <location>
        <begin position="39"/>
        <end position="64"/>
    </location>
</feature>
<gene>
    <name evidence="2" type="ORF">LCGC14_1456310</name>
</gene>
<dbReference type="EMBL" id="LAZR01010086">
    <property type="protein sequence ID" value="KKM68893.1"/>
    <property type="molecule type" value="Genomic_DNA"/>
</dbReference>
<evidence type="ECO:0000256" key="1">
    <source>
        <dbReference type="SAM" id="Phobius"/>
    </source>
</evidence>
<dbReference type="AlphaFoldDB" id="A0A0F9JH53"/>
<organism evidence="2">
    <name type="scientific">marine sediment metagenome</name>
    <dbReference type="NCBI Taxonomy" id="412755"/>
    <lineage>
        <taxon>unclassified sequences</taxon>
        <taxon>metagenomes</taxon>
        <taxon>ecological metagenomes</taxon>
    </lineage>
</organism>
<keyword evidence="1" id="KW-0812">Transmembrane</keyword>
<feature type="transmembrane region" description="Helical" evidence="1">
    <location>
        <begin position="7"/>
        <end position="27"/>
    </location>
</feature>
<comment type="caution">
    <text evidence="2">The sequence shown here is derived from an EMBL/GenBank/DDBJ whole genome shotgun (WGS) entry which is preliminary data.</text>
</comment>
<keyword evidence="1" id="KW-1133">Transmembrane helix</keyword>
<protein>
    <submittedName>
        <fullName evidence="2">Uncharacterized protein</fullName>
    </submittedName>
</protein>
<sequence>MNSNKVCFYGFVVGFFTTFTPLGLAYIRYGRVPASEMSAIAPIYFVLAGIGGVILLGSLLFPILKRTYFKGKWWMVHSGSISTEDNLREVVEELRAEGWEAIGCSATEWAGVPVYVALKRKKKDDSPLVAW</sequence>
<evidence type="ECO:0000313" key="2">
    <source>
        <dbReference type="EMBL" id="KKM68893.1"/>
    </source>
</evidence>